<comment type="caution">
    <text evidence="2">The sequence shown here is derived from an EMBL/GenBank/DDBJ whole genome shotgun (WGS) entry which is preliminary data.</text>
</comment>
<dbReference type="Proteomes" id="UP000886520">
    <property type="component" value="Chromosome 17"/>
</dbReference>
<gene>
    <name evidence="2" type="ORF">GOP47_0018114</name>
</gene>
<keyword evidence="3" id="KW-1185">Reference proteome</keyword>
<keyword evidence="1" id="KW-0732">Signal</keyword>
<proteinExistence type="predicted"/>
<sequence>MSLLKLLSTPLFVIVVHRLPLSASGKVKLLLSCEVAATWAHEATATTIRCCKPDAAKDSIGVATKGRLRMDSQQSRC</sequence>
<dbReference type="EMBL" id="JABFUD020000017">
    <property type="protein sequence ID" value="KAI5067586.1"/>
    <property type="molecule type" value="Genomic_DNA"/>
</dbReference>
<evidence type="ECO:0008006" key="4">
    <source>
        <dbReference type="Google" id="ProtNLM"/>
    </source>
</evidence>
<name>A0A9D4ZCG6_ADICA</name>
<feature type="signal peptide" evidence="1">
    <location>
        <begin position="1"/>
        <end position="18"/>
    </location>
</feature>
<reference evidence="2" key="1">
    <citation type="submission" date="2021-01" db="EMBL/GenBank/DDBJ databases">
        <title>Adiantum capillus-veneris genome.</title>
        <authorList>
            <person name="Fang Y."/>
            <person name="Liao Q."/>
        </authorList>
    </citation>
    <scope>NUCLEOTIDE SEQUENCE</scope>
    <source>
        <strain evidence="2">H3</strain>
        <tissue evidence="2">Leaf</tissue>
    </source>
</reference>
<protein>
    <recommendedName>
        <fullName evidence="4">Secreted protein</fullName>
    </recommendedName>
</protein>
<evidence type="ECO:0000313" key="3">
    <source>
        <dbReference type="Proteomes" id="UP000886520"/>
    </source>
</evidence>
<evidence type="ECO:0000256" key="1">
    <source>
        <dbReference type="SAM" id="SignalP"/>
    </source>
</evidence>
<accession>A0A9D4ZCG6</accession>
<organism evidence="2 3">
    <name type="scientific">Adiantum capillus-veneris</name>
    <name type="common">Maidenhair fern</name>
    <dbReference type="NCBI Taxonomy" id="13818"/>
    <lineage>
        <taxon>Eukaryota</taxon>
        <taxon>Viridiplantae</taxon>
        <taxon>Streptophyta</taxon>
        <taxon>Embryophyta</taxon>
        <taxon>Tracheophyta</taxon>
        <taxon>Polypodiopsida</taxon>
        <taxon>Polypodiidae</taxon>
        <taxon>Polypodiales</taxon>
        <taxon>Pteridineae</taxon>
        <taxon>Pteridaceae</taxon>
        <taxon>Vittarioideae</taxon>
        <taxon>Adiantum</taxon>
    </lineage>
</organism>
<feature type="chain" id="PRO_5039204276" description="Secreted protein" evidence="1">
    <location>
        <begin position="19"/>
        <end position="77"/>
    </location>
</feature>
<dbReference type="AlphaFoldDB" id="A0A9D4ZCG6"/>
<evidence type="ECO:0000313" key="2">
    <source>
        <dbReference type="EMBL" id="KAI5067586.1"/>
    </source>
</evidence>